<keyword evidence="6 7" id="KW-0472">Membrane</keyword>
<keyword evidence="2" id="KW-0813">Transport</keyword>
<dbReference type="GO" id="GO:0005886">
    <property type="term" value="C:plasma membrane"/>
    <property type="evidence" value="ECO:0007669"/>
    <property type="project" value="UniProtKB-SubCell"/>
</dbReference>
<accession>A0A927BXC7</accession>
<dbReference type="Gene3D" id="1.10.3720.10">
    <property type="entry name" value="MetI-like"/>
    <property type="match status" value="1"/>
</dbReference>
<dbReference type="PANTHER" id="PTHR43744">
    <property type="entry name" value="ABC TRANSPORTER PERMEASE PROTEIN MG189-RELATED-RELATED"/>
    <property type="match status" value="1"/>
</dbReference>
<name>A0A927BXC7_9BACL</name>
<keyword evidence="3" id="KW-1003">Cell membrane</keyword>
<feature type="transmembrane region" description="Helical" evidence="7">
    <location>
        <begin position="108"/>
        <end position="127"/>
    </location>
</feature>
<evidence type="ECO:0000313" key="10">
    <source>
        <dbReference type="Proteomes" id="UP000621560"/>
    </source>
</evidence>
<comment type="subcellular location">
    <subcellularLocation>
        <location evidence="1">Cell membrane</location>
        <topology evidence="1">Multi-pass membrane protein</topology>
    </subcellularLocation>
</comment>
<protein>
    <submittedName>
        <fullName evidence="9">Carbohydrate ABC transporter permease</fullName>
    </submittedName>
</protein>
<evidence type="ECO:0000256" key="6">
    <source>
        <dbReference type="ARBA" id="ARBA00023136"/>
    </source>
</evidence>
<evidence type="ECO:0000313" key="9">
    <source>
        <dbReference type="EMBL" id="MBD2847179.1"/>
    </source>
</evidence>
<feature type="transmembrane region" description="Helical" evidence="7">
    <location>
        <begin position="12"/>
        <end position="37"/>
    </location>
</feature>
<feature type="transmembrane region" description="Helical" evidence="7">
    <location>
        <begin position="256"/>
        <end position="275"/>
    </location>
</feature>
<sequence length="290" mass="33338">MRKTTGDKVFDLFNIAFMLLLLLIVLYPLYFIVIASFSNPDRINAGEVWIWVNDYTLKGYHEIFQHERIWTGYRNTIIYMVVGTLINVVITLTGAYPLSRSDFYGRKFFMLLIVFTMFFSGGLIPMYLLVKNLGMVNTIWAMILPQAVSAWNLIIARTFFQNSISNELREAAAIDGCSNLKFFLQIVIPLSKAITAVMVLFYGVTHWNSYFQALIYLRNEDLYPLQLVLRDILILSQSMSEMMADQDDYESLGETIKYGVIIMASVPMLVLYPFLQKYFVKGVMIGSLKG</sequence>
<feature type="transmembrane region" description="Helical" evidence="7">
    <location>
        <begin position="77"/>
        <end position="96"/>
    </location>
</feature>
<proteinExistence type="predicted"/>
<comment type="caution">
    <text evidence="9">The sequence shown here is derived from an EMBL/GenBank/DDBJ whole genome shotgun (WGS) entry which is preliminary data.</text>
</comment>
<evidence type="ECO:0000256" key="1">
    <source>
        <dbReference type="ARBA" id="ARBA00004651"/>
    </source>
</evidence>
<evidence type="ECO:0000256" key="7">
    <source>
        <dbReference type="SAM" id="Phobius"/>
    </source>
</evidence>
<dbReference type="AlphaFoldDB" id="A0A927BXC7"/>
<dbReference type="Proteomes" id="UP000621560">
    <property type="component" value="Unassembled WGS sequence"/>
</dbReference>
<dbReference type="RefSeq" id="WP_190920245.1">
    <property type="nucleotide sequence ID" value="NZ_JACXIZ010000033.1"/>
</dbReference>
<feature type="domain" description="ABC transmembrane type-1" evidence="8">
    <location>
        <begin position="73"/>
        <end position="273"/>
    </location>
</feature>
<dbReference type="CDD" id="cd06261">
    <property type="entry name" value="TM_PBP2"/>
    <property type="match status" value="1"/>
</dbReference>
<evidence type="ECO:0000256" key="3">
    <source>
        <dbReference type="ARBA" id="ARBA00022475"/>
    </source>
</evidence>
<dbReference type="EMBL" id="JACXIZ010000033">
    <property type="protein sequence ID" value="MBD2847179.1"/>
    <property type="molecule type" value="Genomic_DNA"/>
</dbReference>
<evidence type="ECO:0000256" key="4">
    <source>
        <dbReference type="ARBA" id="ARBA00022692"/>
    </source>
</evidence>
<dbReference type="InterPro" id="IPR000515">
    <property type="entry name" value="MetI-like"/>
</dbReference>
<feature type="transmembrane region" description="Helical" evidence="7">
    <location>
        <begin position="139"/>
        <end position="160"/>
    </location>
</feature>
<organism evidence="9 10">
    <name type="scientific">Paenibacillus sabuli</name>
    <dbReference type="NCBI Taxonomy" id="2772509"/>
    <lineage>
        <taxon>Bacteria</taxon>
        <taxon>Bacillati</taxon>
        <taxon>Bacillota</taxon>
        <taxon>Bacilli</taxon>
        <taxon>Bacillales</taxon>
        <taxon>Paenibacillaceae</taxon>
        <taxon>Paenibacillus</taxon>
    </lineage>
</organism>
<dbReference type="GO" id="GO:0055085">
    <property type="term" value="P:transmembrane transport"/>
    <property type="evidence" value="ECO:0007669"/>
    <property type="project" value="InterPro"/>
</dbReference>
<dbReference type="InterPro" id="IPR035906">
    <property type="entry name" value="MetI-like_sf"/>
</dbReference>
<feature type="transmembrane region" description="Helical" evidence="7">
    <location>
        <begin position="180"/>
        <end position="204"/>
    </location>
</feature>
<reference evidence="9" key="1">
    <citation type="submission" date="2020-09" db="EMBL/GenBank/DDBJ databases">
        <title>A novel bacterium of genus Paenibacillus, isolated from South China Sea.</title>
        <authorList>
            <person name="Huang H."/>
            <person name="Mo K."/>
            <person name="Hu Y."/>
        </authorList>
    </citation>
    <scope>NUCLEOTIDE SEQUENCE</scope>
    <source>
        <strain evidence="9">IB182496</strain>
    </source>
</reference>
<gene>
    <name evidence="9" type="ORF">IDH44_18420</name>
</gene>
<evidence type="ECO:0000256" key="2">
    <source>
        <dbReference type="ARBA" id="ARBA00022448"/>
    </source>
</evidence>
<dbReference type="PANTHER" id="PTHR43744:SF9">
    <property type="entry name" value="POLYGALACTURONAN_RHAMNOGALACTURONAN TRANSPORT SYSTEM PERMEASE PROTEIN YTCP"/>
    <property type="match status" value="1"/>
</dbReference>
<dbReference type="PROSITE" id="PS50928">
    <property type="entry name" value="ABC_TM1"/>
    <property type="match status" value="1"/>
</dbReference>
<evidence type="ECO:0000256" key="5">
    <source>
        <dbReference type="ARBA" id="ARBA00022989"/>
    </source>
</evidence>
<keyword evidence="4 7" id="KW-0812">Transmembrane</keyword>
<keyword evidence="10" id="KW-1185">Reference proteome</keyword>
<dbReference type="SUPFAM" id="SSF161098">
    <property type="entry name" value="MetI-like"/>
    <property type="match status" value="1"/>
</dbReference>
<keyword evidence="5 7" id="KW-1133">Transmembrane helix</keyword>
<evidence type="ECO:0000259" key="8">
    <source>
        <dbReference type="PROSITE" id="PS50928"/>
    </source>
</evidence>